<dbReference type="PANTHER" id="PTHR22997">
    <property type="entry name" value="PIH1 DOMAIN-CONTAINING PROTEIN 1"/>
    <property type="match status" value="1"/>
</dbReference>
<evidence type="ECO:0000256" key="1">
    <source>
        <dbReference type="ARBA" id="ARBA00008511"/>
    </source>
</evidence>
<organism evidence="6 7">
    <name type="scientific">Polypterus senegalus</name>
    <name type="common">Senegal bichir</name>
    <dbReference type="NCBI Taxonomy" id="55291"/>
    <lineage>
        <taxon>Eukaryota</taxon>
        <taxon>Metazoa</taxon>
        <taxon>Chordata</taxon>
        <taxon>Craniata</taxon>
        <taxon>Vertebrata</taxon>
        <taxon>Euteleostomi</taxon>
        <taxon>Actinopterygii</taxon>
        <taxon>Polypteriformes</taxon>
        <taxon>Polypteridae</taxon>
        <taxon>Polypterus</taxon>
    </lineage>
</organism>
<feature type="domain" description="PIH1 N-terminal" evidence="4">
    <location>
        <begin position="30"/>
        <end position="150"/>
    </location>
</feature>
<dbReference type="InterPro" id="IPR012981">
    <property type="entry name" value="PIH1_N"/>
</dbReference>
<feature type="non-terminal residue" evidence="6">
    <location>
        <position position="1"/>
    </location>
</feature>
<evidence type="ECO:0000313" key="7">
    <source>
        <dbReference type="Proteomes" id="UP001166052"/>
    </source>
</evidence>
<comment type="function">
    <text evidence="3">Involved in the assembly of C/D box small nucleolar ribonucleoprotein (snoRNP) particles. Recruits the SWI/SNF complex to the core promoter of rRNA genes and enhances pre-rRNA transcription. Mediates interaction of TELO2 with the R2TP complex which is necessary for the stability of MTOR and SMG1. Positively regulates the assembly and activity of the mTORC1 complex.</text>
</comment>
<reference evidence="6" key="1">
    <citation type="journal article" date="2021" name="Cell">
        <title>Tracing the genetic footprints of vertebrate landing in non-teleost ray-finned fishes.</title>
        <authorList>
            <person name="Bi X."/>
            <person name="Wang K."/>
            <person name="Yang L."/>
            <person name="Pan H."/>
            <person name="Jiang H."/>
            <person name="Wei Q."/>
            <person name="Fang M."/>
            <person name="Yu H."/>
            <person name="Zhu C."/>
            <person name="Cai Y."/>
            <person name="He Y."/>
            <person name="Gan X."/>
            <person name="Zeng H."/>
            <person name="Yu D."/>
            <person name="Zhu Y."/>
            <person name="Jiang H."/>
            <person name="Qiu Q."/>
            <person name="Yang H."/>
            <person name="Zhang Y.E."/>
            <person name="Wang W."/>
            <person name="Zhu M."/>
            <person name="He S."/>
            <person name="Zhang G."/>
        </authorList>
    </citation>
    <scope>NUCLEOTIDE SEQUENCE</scope>
    <source>
        <strain evidence="6">Bchr_001</strain>
    </source>
</reference>
<dbReference type="Pfam" id="PF18201">
    <property type="entry name" value="PIH1_CS"/>
    <property type="match status" value="1"/>
</dbReference>
<comment type="caution">
    <text evidence="6">The sequence shown here is derived from an EMBL/GenBank/DDBJ whole genome shotgun (WGS) entry which is preliminary data.</text>
</comment>
<comment type="similarity">
    <text evidence="1">Belongs to the PIH1 family.</text>
</comment>
<proteinExistence type="inferred from homology"/>
<evidence type="ECO:0000256" key="2">
    <source>
        <dbReference type="ARBA" id="ARBA00040540"/>
    </source>
</evidence>
<accession>A0ABS2Z8S2</accession>
<dbReference type="PANTHER" id="PTHR22997:SF0">
    <property type="entry name" value="PIH1 DOMAIN-CONTAINING PROTEIN 1"/>
    <property type="match status" value="1"/>
</dbReference>
<gene>
    <name evidence="6" type="primary">Pih1d1</name>
    <name evidence="6" type="ORF">GTO92_0019425</name>
</gene>
<dbReference type="Pfam" id="PF08190">
    <property type="entry name" value="PIH1"/>
    <property type="match status" value="1"/>
</dbReference>
<dbReference type="InterPro" id="IPR041442">
    <property type="entry name" value="PIH1D1/2/3_CS-like"/>
</dbReference>
<protein>
    <recommendedName>
        <fullName evidence="2">PIH1 domain-containing protein 1</fullName>
    </recommendedName>
</protein>
<keyword evidence="7" id="KW-1185">Reference proteome</keyword>
<sequence>MPSNTTTDQSLLATEMDAEDFYSQILLQAAQEMQSQAATADPGSKQIRPEPGLCVKTKCSDGGKVFVNVCQSSQVPAPPPLSEAELIQLLESDDPSSFRVPMSLGEPHAEVDNSSQGCTAYDVVINSDFFQKAKCNKLFLEFIIAVCLEEWKLLKNRKFLGNISEQHIRTKSKPVIQEIGSDLGEKPHLTLTVEPCIGDPQHLIAEIKLPKVSSSRSLILDLGEDRIVLSAQPSLYHMDCYLPFLIDQENSQAQFYKTTNCELIFIHHNLGLRLSWSLILNCNASPLQSFTNLLFQVLKIKMPVVSSVE</sequence>
<evidence type="ECO:0000313" key="6">
    <source>
        <dbReference type="EMBL" id="MBN3294746.1"/>
    </source>
</evidence>
<dbReference type="InterPro" id="IPR050734">
    <property type="entry name" value="PIH1/Kintoun_subfamily"/>
</dbReference>
<evidence type="ECO:0000259" key="4">
    <source>
        <dbReference type="Pfam" id="PF08190"/>
    </source>
</evidence>
<feature type="domain" description="PIH1D1/2/3 CS-like" evidence="5">
    <location>
        <begin position="200"/>
        <end position="260"/>
    </location>
</feature>
<name>A0ABS2Z8S2_POLSE</name>
<evidence type="ECO:0000259" key="5">
    <source>
        <dbReference type="Pfam" id="PF18201"/>
    </source>
</evidence>
<dbReference type="EMBL" id="JAAWVN010027889">
    <property type="protein sequence ID" value="MBN3294746.1"/>
    <property type="molecule type" value="Genomic_DNA"/>
</dbReference>
<evidence type="ECO:0000256" key="3">
    <source>
        <dbReference type="ARBA" id="ARBA00046233"/>
    </source>
</evidence>
<dbReference type="Proteomes" id="UP001166052">
    <property type="component" value="Unassembled WGS sequence"/>
</dbReference>
<feature type="non-terminal residue" evidence="6">
    <location>
        <position position="309"/>
    </location>
</feature>